<dbReference type="Gene3D" id="3.30.450.20">
    <property type="entry name" value="PAS domain"/>
    <property type="match status" value="3"/>
</dbReference>
<keyword evidence="5" id="KW-0418">Kinase</keyword>
<dbReference type="AlphaFoldDB" id="A0A150XFT8"/>
<dbReference type="SUPFAM" id="SSF55785">
    <property type="entry name" value="PYP-like sensor domain (PAS domain)"/>
    <property type="match status" value="3"/>
</dbReference>
<dbReference type="CDD" id="cd00130">
    <property type="entry name" value="PAS"/>
    <property type="match status" value="1"/>
</dbReference>
<dbReference type="Pfam" id="PF13426">
    <property type="entry name" value="PAS_9"/>
    <property type="match status" value="1"/>
</dbReference>
<dbReference type="InterPro" id="IPR052162">
    <property type="entry name" value="Sensor_kinase/Photoreceptor"/>
</dbReference>
<evidence type="ECO:0000313" key="8">
    <source>
        <dbReference type="EMBL" id="KYG77590.1"/>
    </source>
</evidence>
<reference evidence="8 9" key="1">
    <citation type="submission" date="2016-01" db="EMBL/GenBank/DDBJ databases">
        <title>Genome sequencing of Roseivirga spongicola UST030701-084.</title>
        <authorList>
            <person name="Selvaratnam C."/>
            <person name="Thevarajoo S."/>
            <person name="Goh K.M."/>
            <person name="Ee R."/>
            <person name="Chan K.-G."/>
            <person name="Chong C.S."/>
        </authorList>
    </citation>
    <scope>NUCLEOTIDE SEQUENCE [LARGE SCALE GENOMIC DNA]</scope>
    <source>
        <strain evidence="8 9">UST030701-084</strain>
    </source>
</reference>
<feature type="domain" description="PAS" evidence="6">
    <location>
        <begin position="148"/>
        <end position="197"/>
    </location>
</feature>
<name>A0A150XFT8_9BACT</name>
<accession>A0A150XFT8</accession>
<dbReference type="Proteomes" id="UP000075606">
    <property type="component" value="Unassembled WGS sequence"/>
</dbReference>
<feature type="domain" description="PAC" evidence="7">
    <location>
        <begin position="220"/>
        <end position="270"/>
    </location>
</feature>
<evidence type="ECO:0000259" key="7">
    <source>
        <dbReference type="PROSITE" id="PS50113"/>
    </source>
</evidence>
<dbReference type="PROSITE" id="PS50112">
    <property type="entry name" value="PAS"/>
    <property type="match status" value="2"/>
</dbReference>
<dbReference type="InterPro" id="IPR000014">
    <property type="entry name" value="PAS"/>
</dbReference>
<proteinExistence type="predicted"/>
<evidence type="ECO:0000256" key="1">
    <source>
        <dbReference type="ARBA" id="ARBA00000085"/>
    </source>
</evidence>
<dbReference type="InterPro" id="IPR000700">
    <property type="entry name" value="PAS-assoc_C"/>
</dbReference>
<evidence type="ECO:0000256" key="5">
    <source>
        <dbReference type="ARBA" id="ARBA00022777"/>
    </source>
</evidence>
<sequence>MENILKGATDDLLDVKNRTVQLRSVVDNLTEVVWSIDLTSEPYEILYHNNPIARFGNPEDLDPLPKTMEEWQQRIHPDDRERVLEEVVNALSSGKASYAYKSLRKKDTYRYYRDRISVLYEDDKPIRLDGITEDIDNIRRSRLNLELSQQRLKAIVDALPDPVFISTKEDGKVIFANEVLFKVYEMSPVDFLGKKVIHFYQNFEGRKSYIDRLQTDGHIQSHELVLKNKKGESFWVSASSMPLDFQNQECFITILQDVTDRKNLERQLQESNERYQLAVEGTNDAIWEYDFNTKRSYLSPQFW</sequence>
<dbReference type="InterPro" id="IPR035965">
    <property type="entry name" value="PAS-like_dom_sf"/>
</dbReference>
<protein>
    <recommendedName>
        <fullName evidence="2">histidine kinase</fullName>
        <ecNumber evidence="2">2.7.13.3</ecNumber>
    </recommendedName>
</protein>
<dbReference type="PANTHER" id="PTHR43304:SF1">
    <property type="entry name" value="PAC DOMAIN-CONTAINING PROTEIN"/>
    <property type="match status" value="1"/>
</dbReference>
<evidence type="ECO:0000259" key="6">
    <source>
        <dbReference type="PROSITE" id="PS50112"/>
    </source>
</evidence>
<dbReference type="EC" id="2.7.13.3" evidence="2"/>
<comment type="catalytic activity">
    <reaction evidence="1">
        <text>ATP + protein L-histidine = ADP + protein N-phospho-L-histidine.</text>
        <dbReference type="EC" id="2.7.13.3"/>
    </reaction>
</comment>
<dbReference type="Pfam" id="PF08447">
    <property type="entry name" value="PAS_3"/>
    <property type="match status" value="1"/>
</dbReference>
<keyword evidence="4" id="KW-0808">Transferase</keyword>
<dbReference type="PANTHER" id="PTHR43304">
    <property type="entry name" value="PHYTOCHROME-LIKE PROTEIN CPH1"/>
    <property type="match status" value="1"/>
</dbReference>
<keyword evidence="9" id="KW-1185">Reference proteome</keyword>
<dbReference type="EMBL" id="LRPC01000001">
    <property type="protein sequence ID" value="KYG77590.1"/>
    <property type="molecule type" value="Genomic_DNA"/>
</dbReference>
<dbReference type="NCBIfam" id="TIGR00229">
    <property type="entry name" value="sensory_box"/>
    <property type="match status" value="1"/>
</dbReference>
<keyword evidence="3" id="KW-0597">Phosphoprotein</keyword>
<dbReference type="PROSITE" id="PS50113">
    <property type="entry name" value="PAC"/>
    <property type="match status" value="1"/>
</dbReference>
<dbReference type="GO" id="GO:0004673">
    <property type="term" value="F:protein histidine kinase activity"/>
    <property type="evidence" value="ECO:0007669"/>
    <property type="project" value="UniProtKB-EC"/>
</dbReference>
<dbReference type="OrthoDB" id="9766459at2"/>
<gene>
    <name evidence="8" type="ORF">AWW68_02115</name>
</gene>
<dbReference type="InterPro" id="IPR013655">
    <property type="entry name" value="PAS_fold_3"/>
</dbReference>
<comment type="caution">
    <text evidence="8">The sequence shown here is derived from an EMBL/GenBank/DDBJ whole genome shotgun (WGS) entry which is preliminary data.</text>
</comment>
<dbReference type="SMART" id="SM00091">
    <property type="entry name" value="PAS"/>
    <property type="match status" value="2"/>
</dbReference>
<evidence type="ECO:0000256" key="4">
    <source>
        <dbReference type="ARBA" id="ARBA00022679"/>
    </source>
</evidence>
<evidence type="ECO:0000256" key="2">
    <source>
        <dbReference type="ARBA" id="ARBA00012438"/>
    </source>
</evidence>
<organism evidence="8 9">
    <name type="scientific">Roseivirga spongicola</name>
    <dbReference type="NCBI Taxonomy" id="333140"/>
    <lineage>
        <taxon>Bacteria</taxon>
        <taxon>Pseudomonadati</taxon>
        <taxon>Bacteroidota</taxon>
        <taxon>Cytophagia</taxon>
        <taxon>Cytophagales</taxon>
        <taxon>Roseivirgaceae</taxon>
        <taxon>Roseivirga</taxon>
    </lineage>
</organism>
<evidence type="ECO:0000313" key="9">
    <source>
        <dbReference type="Proteomes" id="UP000075606"/>
    </source>
</evidence>
<dbReference type="RefSeq" id="WP_068216091.1">
    <property type="nucleotide sequence ID" value="NZ_LRPC01000001.1"/>
</dbReference>
<feature type="domain" description="PAS" evidence="6">
    <location>
        <begin position="18"/>
        <end position="94"/>
    </location>
</feature>
<dbReference type="STRING" id="333140.AWW68_02115"/>
<evidence type="ECO:0000256" key="3">
    <source>
        <dbReference type="ARBA" id="ARBA00022553"/>
    </source>
</evidence>